<organism evidence="1 2">
    <name type="scientific">Amycolatopsis dongchuanensis</name>
    <dbReference type="NCBI Taxonomy" id="1070866"/>
    <lineage>
        <taxon>Bacteria</taxon>
        <taxon>Bacillati</taxon>
        <taxon>Actinomycetota</taxon>
        <taxon>Actinomycetes</taxon>
        <taxon>Pseudonocardiales</taxon>
        <taxon>Pseudonocardiaceae</taxon>
        <taxon>Amycolatopsis</taxon>
    </lineage>
</organism>
<dbReference type="Proteomes" id="UP001500192">
    <property type="component" value="Unassembled WGS sequence"/>
</dbReference>
<gene>
    <name evidence="1" type="ORF">GCM10023214_15140</name>
</gene>
<sequence>MGTEGYPLLTTIDPDRPGPIETAEDVVVARFVVDARVPFHAFAV</sequence>
<keyword evidence="2" id="KW-1185">Reference proteome</keyword>
<comment type="caution">
    <text evidence="1">The sequence shown here is derived from an EMBL/GenBank/DDBJ whole genome shotgun (WGS) entry which is preliminary data.</text>
</comment>
<accession>A0ABP9QAB1</accession>
<protein>
    <submittedName>
        <fullName evidence="1">Uncharacterized protein</fullName>
    </submittedName>
</protein>
<dbReference type="EMBL" id="BAABIB010000040">
    <property type="protein sequence ID" value="GAA5156841.1"/>
    <property type="molecule type" value="Genomic_DNA"/>
</dbReference>
<proteinExistence type="predicted"/>
<dbReference type="RefSeq" id="WP_346053047.1">
    <property type="nucleotide sequence ID" value="NZ_BAABIB010000040.1"/>
</dbReference>
<evidence type="ECO:0000313" key="1">
    <source>
        <dbReference type="EMBL" id="GAA5156841.1"/>
    </source>
</evidence>
<name>A0ABP9QAB1_9PSEU</name>
<evidence type="ECO:0000313" key="2">
    <source>
        <dbReference type="Proteomes" id="UP001500192"/>
    </source>
</evidence>
<reference evidence="2" key="1">
    <citation type="journal article" date="2019" name="Int. J. Syst. Evol. Microbiol.">
        <title>The Global Catalogue of Microorganisms (GCM) 10K type strain sequencing project: providing services to taxonomists for standard genome sequencing and annotation.</title>
        <authorList>
            <consortium name="The Broad Institute Genomics Platform"/>
            <consortium name="The Broad Institute Genome Sequencing Center for Infectious Disease"/>
            <person name="Wu L."/>
            <person name="Ma J."/>
        </authorList>
    </citation>
    <scope>NUCLEOTIDE SEQUENCE [LARGE SCALE GENOMIC DNA]</scope>
    <source>
        <strain evidence="2">JCM 18054</strain>
    </source>
</reference>